<dbReference type="Gene3D" id="3.10.110.10">
    <property type="entry name" value="Ubiquitin Conjugating Enzyme"/>
    <property type="match status" value="1"/>
</dbReference>
<keyword evidence="5" id="KW-1185">Reference proteome</keyword>
<dbReference type="PANTHER" id="PTHR46116">
    <property type="entry name" value="(E3-INDEPENDENT) E2 UBIQUITIN-CONJUGATING ENZYME"/>
    <property type="match status" value="1"/>
</dbReference>
<keyword evidence="2" id="KW-0833">Ubl conjugation pathway</keyword>
<keyword evidence="1" id="KW-0808">Transferase</keyword>
<gene>
    <name evidence="4" type="primary">gb24386</name>
    <name evidence="4" type="ORF">PR202_gb24386</name>
</gene>
<dbReference type="GO" id="GO:0061631">
    <property type="term" value="F:ubiquitin conjugating enzyme activity"/>
    <property type="evidence" value="ECO:0007669"/>
    <property type="project" value="TreeGrafter"/>
</dbReference>
<feature type="domain" description="UBC core" evidence="3">
    <location>
        <begin position="660"/>
        <end position="820"/>
    </location>
</feature>
<dbReference type="InterPro" id="IPR057735">
    <property type="entry name" value="UBE2O-like_tSH3-B"/>
</dbReference>
<dbReference type="Pfam" id="PF00179">
    <property type="entry name" value="UQ_con"/>
    <property type="match status" value="1"/>
</dbReference>
<evidence type="ECO:0000313" key="4">
    <source>
        <dbReference type="EMBL" id="GJN35594.1"/>
    </source>
</evidence>
<evidence type="ECO:0000313" key="5">
    <source>
        <dbReference type="Proteomes" id="UP001054889"/>
    </source>
</evidence>
<reference evidence="4" key="2">
    <citation type="submission" date="2021-12" db="EMBL/GenBank/DDBJ databases">
        <title>Resequencing data analysis of finger millet.</title>
        <authorList>
            <person name="Hatakeyama M."/>
            <person name="Aluri S."/>
            <person name="Balachadran M.T."/>
            <person name="Sivarajan S.R."/>
            <person name="Poveda L."/>
            <person name="Shimizu-Inatsugi R."/>
            <person name="Schlapbach R."/>
            <person name="Sreeman S.M."/>
            <person name="Shimizu K.K."/>
        </authorList>
    </citation>
    <scope>NUCLEOTIDE SEQUENCE</scope>
</reference>
<dbReference type="InterPro" id="IPR000608">
    <property type="entry name" value="UBC"/>
</dbReference>
<evidence type="ECO:0000256" key="2">
    <source>
        <dbReference type="ARBA" id="ARBA00022786"/>
    </source>
</evidence>
<sequence>MEDAAGRSIWWSDTAVLNSSPERVLVARCRKPAIVDVQRIDGSLVKSNNAGDLTVVDRSYLRPGMVVASESDPGGQLGVVTAAATALDLVRLHGGDGAVTGVSPADLRRVVAISVGDYVVSSSTGWLGRVVEAGLDADVVFDDGGRCRVAEASRKLRAVVKEEDYVGRRYTETRLFPGQRVVSSASSWRTARWLHGSFWKPSYKQGTVAMVKRSGVLVYWIASSPHQEEPPAFHQNVDDLIFFCSPKVNSWRVSDRCFFRNNNNTPDDFSTSSSCGKHKNDCVMRKHHRNRKKAMMRKKRTSIESSRRLEVDRPMSVADTHTTVDVLWQDGTRQRGVPSATLSPYVPKNHHDFFPGQQIRRTVLVGDDAQSQSESPPPVAGVVRSLDCKDQTVRVSWLTVTGDNNNNIDDEEEETVSAYHLSRILDHDVFYGNIVIRLHAGTRSSTDNGDLSWVGRVVDLCDDGQVQVKWGDGTTTKVLPREVAVVKEQWVTEMLRQLGDWVYDDGSSDEAQHDTNQAHPIANTVVGNQTEGNNDQGQNNNTAATSIISRVSSAIIRLGSIVLEQGKRPFRVTGWTTVEASSNAGLAAASENIEPVSSAVANAQKIAESPHEEGEGKAQADGTTAGLEAFRFQQFDVVQSPPDHRYLDNVGQGTIIGGKTWTKGVQREWKILENDLPDTIYVRVFEDRMDLLRAVMVGACGTPYQDGLFFFDLQLPPSYPAAPPLVNYHSFGLRLNPNLYPSGTVCLSLLGTFGGQDIELWSPESSTILQVLVSIQGLVLTALPYYNEAGYASQVGTPMGHRNELPYSENTYLLSLQTMLHLLRRPPAGFEDFVRDQFRRRGRHVLRACEAYRKGCLIGTLDREANATKTSKARPCSTGFRLALDNIVPRLKVAFAEIGADMCERAV</sequence>
<dbReference type="InterPro" id="IPR016135">
    <property type="entry name" value="UBQ-conjugating_enzyme/RWD"/>
</dbReference>
<dbReference type="PANTHER" id="PTHR46116:SF32">
    <property type="entry name" value="OS05G0153132 PROTEIN"/>
    <property type="match status" value="1"/>
</dbReference>
<evidence type="ECO:0000256" key="1">
    <source>
        <dbReference type="ARBA" id="ARBA00022679"/>
    </source>
</evidence>
<dbReference type="InterPro" id="IPR057734">
    <property type="entry name" value="UBE2O-like_SH3-C"/>
</dbReference>
<dbReference type="Pfam" id="PF23044">
    <property type="entry name" value="SH3-C_UBE2O"/>
    <property type="match status" value="1"/>
</dbReference>
<dbReference type="Proteomes" id="UP001054889">
    <property type="component" value="Unassembled WGS sequence"/>
</dbReference>
<accession>A0AAV5FIV5</accession>
<reference evidence="4" key="1">
    <citation type="journal article" date="2018" name="DNA Res.">
        <title>Multiple hybrid de novo genome assembly of finger millet, an orphan allotetraploid crop.</title>
        <authorList>
            <person name="Hatakeyama M."/>
            <person name="Aluri S."/>
            <person name="Balachadran M.T."/>
            <person name="Sivarajan S.R."/>
            <person name="Patrignani A."/>
            <person name="Gruter S."/>
            <person name="Poveda L."/>
            <person name="Shimizu-Inatsugi R."/>
            <person name="Baeten J."/>
            <person name="Francoijs K.J."/>
            <person name="Nataraja K.N."/>
            <person name="Reddy Y.A.N."/>
            <person name="Phadnis S."/>
            <person name="Ravikumar R.L."/>
            <person name="Schlapbach R."/>
            <person name="Sreeman S.M."/>
            <person name="Shimizu K.K."/>
        </authorList>
    </citation>
    <scope>NUCLEOTIDE SEQUENCE</scope>
</reference>
<dbReference type="InterPro" id="IPR057733">
    <property type="entry name" value="UBE2O-like_SH3-B"/>
</dbReference>
<dbReference type="EMBL" id="BQKI01000088">
    <property type="protein sequence ID" value="GJN35594.1"/>
    <property type="molecule type" value="Genomic_DNA"/>
</dbReference>
<comment type="caution">
    <text evidence="4">The sequence shown here is derived from an EMBL/GenBank/DDBJ whole genome shotgun (WGS) entry which is preliminary data.</text>
</comment>
<proteinExistence type="predicted"/>
<dbReference type="PROSITE" id="PS50127">
    <property type="entry name" value="UBC_2"/>
    <property type="match status" value="1"/>
</dbReference>
<dbReference type="SMART" id="SM00212">
    <property type="entry name" value="UBCc"/>
    <property type="match status" value="1"/>
</dbReference>
<dbReference type="Pfam" id="PF23043">
    <property type="entry name" value="SH3-B_UBE2O"/>
    <property type="match status" value="1"/>
</dbReference>
<evidence type="ECO:0000259" key="3">
    <source>
        <dbReference type="PROSITE" id="PS50127"/>
    </source>
</evidence>
<dbReference type="AlphaFoldDB" id="A0AAV5FIV5"/>
<organism evidence="4 5">
    <name type="scientific">Eleusine coracana subsp. coracana</name>
    <dbReference type="NCBI Taxonomy" id="191504"/>
    <lineage>
        <taxon>Eukaryota</taxon>
        <taxon>Viridiplantae</taxon>
        <taxon>Streptophyta</taxon>
        <taxon>Embryophyta</taxon>
        <taxon>Tracheophyta</taxon>
        <taxon>Spermatophyta</taxon>
        <taxon>Magnoliopsida</taxon>
        <taxon>Liliopsida</taxon>
        <taxon>Poales</taxon>
        <taxon>Poaceae</taxon>
        <taxon>PACMAD clade</taxon>
        <taxon>Chloridoideae</taxon>
        <taxon>Cynodonteae</taxon>
        <taxon>Eleusininae</taxon>
        <taxon>Eleusine</taxon>
    </lineage>
</organism>
<dbReference type="CDD" id="cd23837">
    <property type="entry name" value="UBCc_UBE2O"/>
    <property type="match status" value="1"/>
</dbReference>
<dbReference type="SUPFAM" id="SSF54495">
    <property type="entry name" value="UBC-like"/>
    <property type="match status" value="1"/>
</dbReference>
<dbReference type="Pfam" id="PF23046">
    <property type="entry name" value="tSH3-B_UBE2O"/>
    <property type="match status" value="1"/>
</dbReference>
<protein>
    <recommendedName>
        <fullName evidence="3">UBC core domain-containing protein</fullName>
    </recommendedName>
</protein>
<name>A0AAV5FIV5_ELECO</name>